<dbReference type="RefSeq" id="WP_183562629.1">
    <property type="nucleotide sequence ID" value="NZ_CBCSLB010000005.1"/>
</dbReference>
<dbReference type="PROSITE" id="PS50110">
    <property type="entry name" value="RESPONSE_REGULATORY"/>
    <property type="match status" value="1"/>
</dbReference>
<dbReference type="GO" id="GO:0006355">
    <property type="term" value="P:regulation of DNA-templated transcription"/>
    <property type="evidence" value="ECO:0007669"/>
    <property type="project" value="InterPro"/>
</dbReference>
<dbReference type="InterPro" id="IPR036388">
    <property type="entry name" value="WH-like_DNA-bd_sf"/>
</dbReference>
<proteinExistence type="predicted"/>
<evidence type="ECO:0000256" key="5">
    <source>
        <dbReference type="PROSITE-ProRule" id="PRU00169"/>
    </source>
</evidence>
<dbReference type="Gene3D" id="1.10.10.10">
    <property type="entry name" value="Winged helix-like DNA-binding domain superfamily/Winged helix DNA-binding domain"/>
    <property type="match status" value="1"/>
</dbReference>
<dbReference type="InterPro" id="IPR011990">
    <property type="entry name" value="TPR-like_helical_dom_sf"/>
</dbReference>
<dbReference type="GO" id="GO:0000160">
    <property type="term" value="P:phosphorelay signal transduction system"/>
    <property type="evidence" value="ECO:0007669"/>
    <property type="project" value="UniProtKB-KW"/>
</dbReference>
<keyword evidence="3" id="KW-0238">DNA-binding</keyword>
<dbReference type="GO" id="GO:0003677">
    <property type="term" value="F:DNA binding"/>
    <property type="evidence" value="ECO:0007669"/>
    <property type="project" value="UniProtKB-KW"/>
</dbReference>
<keyword evidence="8" id="KW-1185">Reference proteome</keyword>
<dbReference type="SUPFAM" id="SSF52172">
    <property type="entry name" value="CheY-like"/>
    <property type="match status" value="1"/>
</dbReference>
<dbReference type="SMART" id="SM00448">
    <property type="entry name" value="REC"/>
    <property type="match status" value="1"/>
</dbReference>
<evidence type="ECO:0000256" key="2">
    <source>
        <dbReference type="ARBA" id="ARBA00023015"/>
    </source>
</evidence>
<dbReference type="AlphaFoldDB" id="A0A7W5GB41"/>
<evidence type="ECO:0000313" key="8">
    <source>
        <dbReference type="Proteomes" id="UP000518605"/>
    </source>
</evidence>
<protein>
    <submittedName>
        <fullName evidence="7">Two-component SAPR family response regulator</fullName>
    </submittedName>
</protein>
<dbReference type="InterPro" id="IPR005158">
    <property type="entry name" value="BTAD"/>
</dbReference>
<sequence>MLKAILVDDEEPALVHLERLLKADGRVQIAGKYTSAQEGLEYLARHDADVAFLDIGMPEMNGLQAAERIQTLYPHIRIVYVTAYSAYAVEAFELYALDYLLKPVDAARIGKTINRIEEYAMLMSKQPQPVDSEAETNELSVRLFKRLELSGGAVLNGKVKWRTKKAQELFAYLLHLNGTWVAKDRLIETLWREQDQEKAITYLHHSVSRIRWLLREWGVSFTVQYEDDSYRLATSGVRTDVDEFEQALSKLPYISRDNWSHYEHAASLYRGDYLEDHNYDWAETKRINLQMRNFQLICSMARYEMQEMLERSAIQRLLIAQASFPYSDELCRLLMTGYAKLEDRIALKECYTAFELVLFNELGVIPERQTTDLYKQLL</sequence>
<keyword evidence="5" id="KW-0597">Phosphoprotein</keyword>
<gene>
    <name evidence="7" type="ORF">FHS16_002627</name>
</gene>
<dbReference type="InterPro" id="IPR001789">
    <property type="entry name" value="Sig_transdc_resp-reg_receiver"/>
</dbReference>
<evidence type="ECO:0000256" key="3">
    <source>
        <dbReference type="ARBA" id="ARBA00023125"/>
    </source>
</evidence>
<keyword evidence="2" id="KW-0805">Transcription regulation</keyword>
<name>A0A7W5GB41_9BACL</name>
<keyword evidence="1" id="KW-0902">Two-component regulatory system</keyword>
<evidence type="ECO:0000256" key="4">
    <source>
        <dbReference type="ARBA" id="ARBA00023163"/>
    </source>
</evidence>
<evidence type="ECO:0000313" key="7">
    <source>
        <dbReference type="EMBL" id="MBB3152577.1"/>
    </source>
</evidence>
<accession>A0A7W5GB41</accession>
<evidence type="ECO:0000259" key="6">
    <source>
        <dbReference type="PROSITE" id="PS50110"/>
    </source>
</evidence>
<dbReference type="Proteomes" id="UP000518605">
    <property type="component" value="Unassembled WGS sequence"/>
</dbReference>
<dbReference type="InterPro" id="IPR051677">
    <property type="entry name" value="AfsR-DnrI-RedD_regulator"/>
</dbReference>
<reference evidence="7 8" key="1">
    <citation type="submission" date="2020-08" db="EMBL/GenBank/DDBJ databases">
        <title>Genomic Encyclopedia of Type Strains, Phase III (KMG-III): the genomes of soil and plant-associated and newly described type strains.</title>
        <authorList>
            <person name="Whitman W."/>
        </authorList>
    </citation>
    <scope>NUCLEOTIDE SEQUENCE [LARGE SCALE GENOMIC DNA]</scope>
    <source>
        <strain evidence="7 8">CECT 8234</strain>
    </source>
</reference>
<dbReference type="InterPro" id="IPR011006">
    <property type="entry name" value="CheY-like_superfamily"/>
</dbReference>
<dbReference type="EMBL" id="JACHXW010000006">
    <property type="protein sequence ID" value="MBB3152577.1"/>
    <property type="molecule type" value="Genomic_DNA"/>
</dbReference>
<organism evidence="7 8">
    <name type="scientific">Paenibacillus endophyticus</name>
    <dbReference type="NCBI Taxonomy" id="1294268"/>
    <lineage>
        <taxon>Bacteria</taxon>
        <taxon>Bacillati</taxon>
        <taxon>Bacillota</taxon>
        <taxon>Bacilli</taxon>
        <taxon>Bacillales</taxon>
        <taxon>Paenibacillaceae</taxon>
        <taxon>Paenibacillus</taxon>
    </lineage>
</organism>
<keyword evidence="4" id="KW-0804">Transcription</keyword>
<dbReference type="InterPro" id="IPR016032">
    <property type="entry name" value="Sig_transdc_resp-reg_C-effctor"/>
</dbReference>
<dbReference type="Pfam" id="PF03704">
    <property type="entry name" value="BTAD"/>
    <property type="match status" value="1"/>
</dbReference>
<dbReference type="Pfam" id="PF00072">
    <property type="entry name" value="Response_reg"/>
    <property type="match status" value="1"/>
</dbReference>
<dbReference type="Gene3D" id="3.40.50.2300">
    <property type="match status" value="1"/>
</dbReference>
<feature type="domain" description="Response regulatory" evidence="6">
    <location>
        <begin position="3"/>
        <end position="117"/>
    </location>
</feature>
<dbReference type="SMART" id="SM01043">
    <property type="entry name" value="BTAD"/>
    <property type="match status" value="1"/>
</dbReference>
<dbReference type="Gene3D" id="1.25.40.10">
    <property type="entry name" value="Tetratricopeptide repeat domain"/>
    <property type="match status" value="1"/>
</dbReference>
<dbReference type="SUPFAM" id="SSF46894">
    <property type="entry name" value="C-terminal effector domain of the bipartite response regulators"/>
    <property type="match status" value="1"/>
</dbReference>
<dbReference type="PANTHER" id="PTHR35807">
    <property type="entry name" value="TRANSCRIPTIONAL REGULATOR REDD-RELATED"/>
    <property type="match status" value="1"/>
</dbReference>
<comment type="caution">
    <text evidence="7">The sequence shown here is derived from an EMBL/GenBank/DDBJ whole genome shotgun (WGS) entry which is preliminary data.</text>
</comment>
<evidence type="ECO:0000256" key="1">
    <source>
        <dbReference type="ARBA" id="ARBA00023012"/>
    </source>
</evidence>
<feature type="modified residue" description="4-aspartylphosphate" evidence="5">
    <location>
        <position position="54"/>
    </location>
</feature>
<dbReference type="SUPFAM" id="SSF48452">
    <property type="entry name" value="TPR-like"/>
    <property type="match status" value="1"/>
</dbReference>